<dbReference type="EMBL" id="BARV01004627">
    <property type="protein sequence ID" value="GAI05196.1"/>
    <property type="molecule type" value="Genomic_DNA"/>
</dbReference>
<accession>X1LH76</accession>
<dbReference type="SUPFAM" id="SSF53474">
    <property type="entry name" value="alpha/beta-Hydrolases"/>
    <property type="match status" value="1"/>
</dbReference>
<protein>
    <recommendedName>
        <fullName evidence="1">Dienelactone hydrolase domain-containing protein</fullName>
    </recommendedName>
</protein>
<feature type="non-terminal residue" evidence="2">
    <location>
        <position position="1"/>
    </location>
</feature>
<dbReference type="InterPro" id="IPR029058">
    <property type="entry name" value="AB_hydrolase_fold"/>
</dbReference>
<organism evidence="2">
    <name type="scientific">marine sediment metagenome</name>
    <dbReference type="NCBI Taxonomy" id="412755"/>
    <lineage>
        <taxon>unclassified sequences</taxon>
        <taxon>metagenomes</taxon>
        <taxon>ecological metagenomes</taxon>
    </lineage>
</organism>
<evidence type="ECO:0000259" key="1">
    <source>
        <dbReference type="Pfam" id="PF01738"/>
    </source>
</evidence>
<dbReference type="AlphaFoldDB" id="X1LH76"/>
<dbReference type="Gene3D" id="3.40.50.1820">
    <property type="entry name" value="alpha/beta hydrolase"/>
    <property type="match status" value="1"/>
</dbReference>
<dbReference type="GO" id="GO:0016787">
    <property type="term" value="F:hydrolase activity"/>
    <property type="evidence" value="ECO:0007669"/>
    <property type="project" value="InterPro"/>
</dbReference>
<dbReference type="PANTHER" id="PTHR42103">
    <property type="entry name" value="ALPHA/BETA-HYDROLASES SUPERFAMILY PROTEIN"/>
    <property type="match status" value="1"/>
</dbReference>
<feature type="domain" description="Dienelactone hydrolase" evidence="1">
    <location>
        <begin position="81"/>
        <end position="185"/>
    </location>
</feature>
<dbReference type="PANTHER" id="PTHR42103:SF2">
    <property type="entry name" value="AB HYDROLASE-1 DOMAIN-CONTAINING PROTEIN"/>
    <property type="match status" value="1"/>
</dbReference>
<proteinExistence type="predicted"/>
<dbReference type="Pfam" id="PF01738">
    <property type="entry name" value="DLH"/>
    <property type="match status" value="1"/>
</dbReference>
<comment type="caution">
    <text evidence="2">The sequence shown here is derived from an EMBL/GenBank/DDBJ whole genome shotgun (WGS) entry which is preliminary data.</text>
</comment>
<evidence type="ECO:0000313" key="2">
    <source>
        <dbReference type="EMBL" id="GAI05196.1"/>
    </source>
</evidence>
<gene>
    <name evidence="2" type="ORF">S06H3_10128</name>
</gene>
<reference evidence="2" key="1">
    <citation type="journal article" date="2014" name="Front. Microbiol.">
        <title>High frequency of phylogenetically diverse reductive dehalogenase-homologous genes in deep subseafloor sedimentary metagenomes.</title>
        <authorList>
            <person name="Kawai M."/>
            <person name="Futagami T."/>
            <person name="Toyoda A."/>
            <person name="Takaki Y."/>
            <person name="Nishi S."/>
            <person name="Hori S."/>
            <person name="Arai W."/>
            <person name="Tsubouchi T."/>
            <person name="Morono Y."/>
            <person name="Uchiyama I."/>
            <person name="Ito T."/>
            <person name="Fujiyama A."/>
            <person name="Inagaki F."/>
            <person name="Takami H."/>
        </authorList>
    </citation>
    <scope>NUCLEOTIDE SEQUENCE</scope>
    <source>
        <strain evidence="2">Expedition CK06-06</strain>
    </source>
</reference>
<dbReference type="InterPro" id="IPR002925">
    <property type="entry name" value="Dienelactn_hydro"/>
</dbReference>
<name>X1LH76_9ZZZZ</name>
<sequence length="209" mass="23103">TTFPCGDIALEGEWHFPQATGHFPVVAVCHPHPLYGGDMSNNVVLAICQALPWRSVAAFRFNFRGVGESGGTFGGGITEQEDVKAALTFVSSTPDIDPKRVGVVGYSFGASVALPVALQDERVTLLALVSPVLPDSGWEQLKRYTKPKFLTVGDADTFIPLERFQQYMRDTPDPKQYQVISGADHFWWGYEEEVARKVTQFFVDGFNQI</sequence>